<proteinExistence type="predicted"/>
<evidence type="ECO:0000313" key="2">
    <source>
        <dbReference type="Proteomes" id="UP000003959"/>
    </source>
</evidence>
<reference evidence="2" key="1">
    <citation type="journal article" date="2011" name="Proc. Natl. Acad. Sci. U.S.A.">
        <title>Genomic insights into the physiology and ecology of the marine filamentous cyanobacterium Lyngbya majuscula.</title>
        <authorList>
            <person name="Jones A.C."/>
            <person name="Monroe E.A."/>
            <person name="Podell S."/>
            <person name="Hess W.R."/>
            <person name="Klages S."/>
            <person name="Esquenazi E."/>
            <person name="Niessen S."/>
            <person name="Hoover H."/>
            <person name="Rothmann M."/>
            <person name="Lasken R.S."/>
            <person name="Yates J.R.III."/>
            <person name="Reinhardt R."/>
            <person name="Kube M."/>
            <person name="Burkart M.D."/>
            <person name="Allen E.E."/>
            <person name="Dorrestein P.C."/>
            <person name="Gerwick W.H."/>
            <person name="Gerwick L."/>
        </authorList>
    </citation>
    <scope>NUCLEOTIDE SEQUENCE [LARGE SCALE GENOMIC DNA]</scope>
    <source>
        <strain evidence="2">3L</strain>
    </source>
</reference>
<dbReference type="AlphaFoldDB" id="F4Y2M4"/>
<dbReference type="HOGENOM" id="CLU_3137788_0_0_3"/>
<organism evidence="1 2">
    <name type="scientific">Moorena producens 3L</name>
    <dbReference type="NCBI Taxonomy" id="489825"/>
    <lineage>
        <taxon>Bacteria</taxon>
        <taxon>Bacillati</taxon>
        <taxon>Cyanobacteriota</taxon>
        <taxon>Cyanophyceae</taxon>
        <taxon>Coleofasciculales</taxon>
        <taxon>Coleofasciculaceae</taxon>
        <taxon>Moorena</taxon>
    </lineage>
</organism>
<name>F4Y2M4_9CYAN</name>
<dbReference type="Proteomes" id="UP000003959">
    <property type="component" value="Unassembled WGS sequence"/>
</dbReference>
<protein>
    <submittedName>
        <fullName evidence="1">Uncharacterized protein</fullName>
    </submittedName>
</protein>
<gene>
    <name evidence="1" type="ORF">LYNGBM3L_68090</name>
</gene>
<keyword evidence="2" id="KW-1185">Reference proteome</keyword>
<sequence>MISAIATSASPLSFVNSCQPPIIRDCWQITSKVMARGQGIGSGATAAQI</sequence>
<evidence type="ECO:0000313" key="1">
    <source>
        <dbReference type="EMBL" id="EGJ28868.1"/>
    </source>
</evidence>
<accession>F4Y2M4</accession>
<dbReference type="EMBL" id="GL890971">
    <property type="protein sequence ID" value="EGJ28868.1"/>
    <property type="molecule type" value="Genomic_DNA"/>
</dbReference>